<feature type="non-terminal residue" evidence="1">
    <location>
        <position position="33"/>
    </location>
</feature>
<dbReference type="AlphaFoldDB" id="X1HGW7"/>
<sequence length="33" mass="3540">MGKSKKPIGIVDGKFYPCPDTPNCVSTLATDKQ</sequence>
<accession>X1HGW7</accession>
<gene>
    <name evidence="1" type="ORF">S03H2_30024</name>
</gene>
<reference evidence="1" key="1">
    <citation type="journal article" date="2014" name="Front. Microbiol.">
        <title>High frequency of phylogenetically diverse reductive dehalogenase-homologous genes in deep subseafloor sedimentary metagenomes.</title>
        <authorList>
            <person name="Kawai M."/>
            <person name="Futagami T."/>
            <person name="Toyoda A."/>
            <person name="Takaki Y."/>
            <person name="Nishi S."/>
            <person name="Hori S."/>
            <person name="Arai W."/>
            <person name="Tsubouchi T."/>
            <person name="Morono Y."/>
            <person name="Uchiyama I."/>
            <person name="Ito T."/>
            <person name="Fujiyama A."/>
            <person name="Inagaki F."/>
            <person name="Takami H."/>
        </authorList>
    </citation>
    <scope>NUCLEOTIDE SEQUENCE</scope>
    <source>
        <strain evidence="1">Expedition CK06-06</strain>
    </source>
</reference>
<organism evidence="1">
    <name type="scientific">marine sediment metagenome</name>
    <dbReference type="NCBI Taxonomy" id="412755"/>
    <lineage>
        <taxon>unclassified sequences</taxon>
        <taxon>metagenomes</taxon>
        <taxon>ecological metagenomes</taxon>
    </lineage>
</organism>
<proteinExistence type="predicted"/>
<comment type="caution">
    <text evidence="1">The sequence shown here is derived from an EMBL/GenBank/DDBJ whole genome shotgun (WGS) entry which is preliminary data.</text>
</comment>
<dbReference type="EMBL" id="BARU01018148">
    <property type="protein sequence ID" value="GAH53059.1"/>
    <property type="molecule type" value="Genomic_DNA"/>
</dbReference>
<evidence type="ECO:0000313" key="1">
    <source>
        <dbReference type="EMBL" id="GAH53059.1"/>
    </source>
</evidence>
<protein>
    <submittedName>
        <fullName evidence="1">Uncharacterized protein</fullName>
    </submittedName>
</protein>
<name>X1HGW7_9ZZZZ</name>